<dbReference type="OrthoDB" id="9808814at2"/>
<name>A0A556QQW0_9BACT</name>
<organism evidence="12 13">
    <name type="scientific">Rariglobus hedericola</name>
    <dbReference type="NCBI Taxonomy" id="2597822"/>
    <lineage>
        <taxon>Bacteria</taxon>
        <taxon>Pseudomonadati</taxon>
        <taxon>Verrucomicrobiota</taxon>
        <taxon>Opitutia</taxon>
        <taxon>Opitutales</taxon>
        <taxon>Opitutaceae</taxon>
        <taxon>Rariglobus</taxon>
    </lineage>
</organism>
<evidence type="ECO:0000256" key="5">
    <source>
        <dbReference type="ARBA" id="ARBA00022857"/>
    </source>
</evidence>
<dbReference type="CDD" id="cd08939">
    <property type="entry name" value="KDSR-like_SDR_c"/>
    <property type="match status" value="1"/>
</dbReference>
<dbReference type="Gene3D" id="3.40.50.720">
    <property type="entry name" value="NAD(P)-binding Rossmann-like Domain"/>
    <property type="match status" value="1"/>
</dbReference>
<evidence type="ECO:0000256" key="10">
    <source>
        <dbReference type="RuleBase" id="RU000363"/>
    </source>
</evidence>
<protein>
    <recommendedName>
        <fullName evidence="9">3-dehydrosphinganine reductase</fullName>
        <ecNumber evidence="9">1.1.1.102</ecNumber>
    </recommendedName>
</protein>
<keyword evidence="5" id="KW-0521">NADP</keyword>
<dbReference type="InterPro" id="IPR002347">
    <property type="entry name" value="SDR_fam"/>
</dbReference>
<evidence type="ECO:0000256" key="9">
    <source>
        <dbReference type="ARBA" id="ARBA00026112"/>
    </source>
</evidence>
<keyword evidence="4" id="KW-0256">Endoplasmic reticulum</keyword>
<dbReference type="PRINTS" id="PR00080">
    <property type="entry name" value="SDRFAMILY"/>
</dbReference>
<dbReference type="GO" id="GO:0006666">
    <property type="term" value="P:3-keto-sphinganine metabolic process"/>
    <property type="evidence" value="ECO:0007669"/>
    <property type="project" value="InterPro"/>
</dbReference>
<dbReference type="AlphaFoldDB" id="A0A556QQW0"/>
<sequence>MELRNQHVFITGGSSGIGLSLARQAAAAGARLSLVGRDPAKLATAAAAVRANTPTTPEVVVFPADVSSESAVLAALQAAEAVHGPVDILITSAGVARPGYFEEIPVSVFERTMAVNYFGTLYAIKAVVPGMRARGRGAVVLVSSGAGLVGLFGYTPYAPSKFALRGLAEALRGELKPAGIAVTIVYPPDTDTPQLVEENLTKPPETKALTAGGGLWTADAVARVTLDAVRCGRFSVTPGFQLTVLSWLHSLIAPVLHWSFDRVATRARREADSQR</sequence>
<dbReference type="PRINTS" id="PR00081">
    <property type="entry name" value="GDHRDH"/>
</dbReference>
<dbReference type="GO" id="GO:0030148">
    <property type="term" value="P:sphingolipid biosynthetic process"/>
    <property type="evidence" value="ECO:0007669"/>
    <property type="project" value="InterPro"/>
</dbReference>
<dbReference type="InterPro" id="IPR045022">
    <property type="entry name" value="KDSR-like"/>
</dbReference>
<comment type="subcellular location">
    <subcellularLocation>
        <location evidence="1">Endoplasmic reticulum</location>
    </subcellularLocation>
</comment>
<evidence type="ECO:0000256" key="4">
    <source>
        <dbReference type="ARBA" id="ARBA00022824"/>
    </source>
</evidence>
<evidence type="ECO:0000256" key="7">
    <source>
        <dbReference type="ARBA" id="ARBA00023002"/>
    </source>
</evidence>
<dbReference type="PANTHER" id="PTHR43550:SF3">
    <property type="entry name" value="3-KETODIHYDROSPHINGOSINE REDUCTASE"/>
    <property type="match status" value="1"/>
</dbReference>
<dbReference type="InterPro" id="IPR036291">
    <property type="entry name" value="NAD(P)-bd_dom_sf"/>
</dbReference>
<comment type="pathway">
    <text evidence="3">Sphingolipid metabolism.</text>
</comment>
<gene>
    <name evidence="12" type="ORF">FPL22_06950</name>
</gene>
<comment type="caution">
    <text evidence="12">The sequence shown here is derived from an EMBL/GenBank/DDBJ whole genome shotgun (WGS) entry which is preliminary data.</text>
</comment>
<keyword evidence="13" id="KW-1185">Reference proteome</keyword>
<dbReference type="PANTHER" id="PTHR43550">
    <property type="entry name" value="3-KETODIHYDROSPHINGOSINE REDUCTASE"/>
    <property type="match status" value="1"/>
</dbReference>
<dbReference type="GO" id="GO:0016020">
    <property type="term" value="C:membrane"/>
    <property type="evidence" value="ECO:0007669"/>
    <property type="project" value="GOC"/>
</dbReference>
<keyword evidence="8" id="KW-0443">Lipid metabolism</keyword>
<dbReference type="EMBL" id="VMBG01000001">
    <property type="protein sequence ID" value="TSJ79027.1"/>
    <property type="molecule type" value="Genomic_DNA"/>
</dbReference>
<evidence type="ECO:0000256" key="8">
    <source>
        <dbReference type="ARBA" id="ARBA00023098"/>
    </source>
</evidence>
<keyword evidence="6" id="KW-0746">Sphingolipid metabolism</keyword>
<dbReference type="Pfam" id="PF00106">
    <property type="entry name" value="adh_short"/>
    <property type="match status" value="1"/>
</dbReference>
<evidence type="ECO:0000259" key="11">
    <source>
        <dbReference type="SMART" id="SM00822"/>
    </source>
</evidence>
<evidence type="ECO:0000256" key="1">
    <source>
        <dbReference type="ARBA" id="ARBA00004240"/>
    </source>
</evidence>
<evidence type="ECO:0000313" key="13">
    <source>
        <dbReference type="Proteomes" id="UP000315648"/>
    </source>
</evidence>
<accession>A0A556QQW0</accession>
<evidence type="ECO:0000256" key="3">
    <source>
        <dbReference type="ARBA" id="ARBA00004991"/>
    </source>
</evidence>
<evidence type="ECO:0000256" key="6">
    <source>
        <dbReference type="ARBA" id="ARBA00022919"/>
    </source>
</evidence>
<evidence type="ECO:0000313" key="12">
    <source>
        <dbReference type="EMBL" id="TSJ79027.1"/>
    </source>
</evidence>
<feature type="domain" description="Ketoreductase" evidence="11">
    <location>
        <begin position="6"/>
        <end position="188"/>
    </location>
</feature>
<dbReference type="InterPro" id="IPR057326">
    <property type="entry name" value="KR_dom"/>
</dbReference>
<reference evidence="12 13" key="1">
    <citation type="submission" date="2019-07" db="EMBL/GenBank/DDBJ databases">
        <title>Description of 53C-WASEF.</title>
        <authorList>
            <person name="Pitt A."/>
            <person name="Hahn M.W."/>
        </authorList>
    </citation>
    <scope>NUCLEOTIDE SEQUENCE [LARGE SCALE GENOMIC DNA]</scope>
    <source>
        <strain evidence="12 13">53C-WASEF</strain>
    </source>
</reference>
<dbReference type="GO" id="GO:0047560">
    <property type="term" value="F:3-dehydrosphinganine reductase activity"/>
    <property type="evidence" value="ECO:0007669"/>
    <property type="project" value="UniProtKB-EC"/>
</dbReference>
<dbReference type="SUPFAM" id="SSF51735">
    <property type="entry name" value="NAD(P)-binding Rossmann-fold domains"/>
    <property type="match status" value="1"/>
</dbReference>
<dbReference type="RefSeq" id="WP_144229370.1">
    <property type="nucleotide sequence ID" value="NZ_CBCRVV010000005.1"/>
</dbReference>
<comment type="similarity">
    <text evidence="10">Belongs to the short-chain dehydrogenases/reductases (SDR) family.</text>
</comment>
<dbReference type="Proteomes" id="UP000315648">
    <property type="component" value="Unassembled WGS sequence"/>
</dbReference>
<dbReference type="SMART" id="SM00822">
    <property type="entry name" value="PKS_KR"/>
    <property type="match status" value="1"/>
</dbReference>
<dbReference type="EC" id="1.1.1.102" evidence="9"/>
<evidence type="ECO:0000256" key="2">
    <source>
        <dbReference type="ARBA" id="ARBA00004760"/>
    </source>
</evidence>
<proteinExistence type="inferred from homology"/>
<dbReference type="FunFam" id="3.40.50.720:FF:000468">
    <property type="entry name" value="Short-chain dehydrogenase, putative"/>
    <property type="match status" value="1"/>
</dbReference>
<keyword evidence="7" id="KW-0560">Oxidoreductase</keyword>
<comment type="pathway">
    <text evidence="2">Lipid metabolism; sphingolipid metabolism.</text>
</comment>